<keyword evidence="2" id="KW-0732">Signal</keyword>
<keyword evidence="4" id="KW-1185">Reference proteome</keyword>
<feature type="compositionally biased region" description="Polar residues" evidence="1">
    <location>
        <begin position="1847"/>
        <end position="1856"/>
    </location>
</feature>
<name>A0A6A5D0H3_SCHHA</name>
<dbReference type="KEGG" id="shx:MS3_00004909"/>
<feature type="compositionally biased region" description="Basic and acidic residues" evidence="1">
    <location>
        <begin position="750"/>
        <end position="760"/>
    </location>
</feature>
<reference evidence="3" key="1">
    <citation type="journal article" date="2012" name="Nat. Genet.">
        <title>Whole-genome sequence of Schistosoma haematobium.</title>
        <authorList>
            <person name="Young N.D."/>
            <person name="Jex A.R."/>
            <person name="Li B."/>
            <person name="Liu S."/>
            <person name="Yang L."/>
            <person name="Xiong Z."/>
            <person name="Li Y."/>
            <person name="Cantacessi C."/>
            <person name="Hall R.S."/>
            <person name="Xu X."/>
            <person name="Chen F."/>
            <person name="Wu X."/>
            <person name="Zerlotini A."/>
            <person name="Oliveira G."/>
            <person name="Hofmann A."/>
            <person name="Zhang G."/>
            <person name="Fang X."/>
            <person name="Kang Y."/>
            <person name="Campbell B.E."/>
            <person name="Loukas A."/>
            <person name="Ranganathan S."/>
            <person name="Rollinson D."/>
            <person name="Rinaldi G."/>
            <person name="Brindley P.J."/>
            <person name="Yang H."/>
            <person name="Wang J."/>
            <person name="Wang J."/>
            <person name="Gasser R.B."/>
        </authorList>
    </citation>
    <scope>NUCLEOTIDE SEQUENCE</scope>
</reference>
<organism evidence="3 4">
    <name type="scientific">Schistosoma haematobium</name>
    <name type="common">Blood fluke</name>
    <dbReference type="NCBI Taxonomy" id="6185"/>
    <lineage>
        <taxon>Eukaryota</taxon>
        <taxon>Metazoa</taxon>
        <taxon>Spiralia</taxon>
        <taxon>Lophotrochozoa</taxon>
        <taxon>Platyhelminthes</taxon>
        <taxon>Trematoda</taxon>
        <taxon>Digenea</taxon>
        <taxon>Strigeidida</taxon>
        <taxon>Schistosomatoidea</taxon>
        <taxon>Schistosomatidae</taxon>
        <taxon>Schistosoma</taxon>
    </lineage>
</organism>
<proteinExistence type="predicted"/>
<dbReference type="EMBL" id="AMPZ03000003">
    <property type="protein sequence ID" value="KAH9587004.1"/>
    <property type="molecule type" value="Genomic_DNA"/>
</dbReference>
<feature type="region of interest" description="Disordered" evidence="1">
    <location>
        <begin position="1474"/>
        <end position="1498"/>
    </location>
</feature>
<reference evidence="3" key="3">
    <citation type="submission" date="2021-06" db="EMBL/GenBank/DDBJ databases">
        <title>Chromosome-level genome assembly for S. haematobium.</title>
        <authorList>
            <person name="Stroehlein A.J."/>
        </authorList>
    </citation>
    <scope>NUCLEOTIDE SEQUENCE</scope>
</reference>
<gene>
    <name evidence="3" type="ORF">MS3_00004909</name>
</gene>
<comment type="caution">
    <text evidence="3">The sequence shown here is derived from an EMBL/GenBank/DDBJ whole genome shotgun (WGS) entry which is preliminary data.</text>
</comment>
<evidence type="ECO:0000313" key="3">
    <source>
        <dbReference type="EMBL" id="KAH9587004.1"/>
    </source>
</evidence>
<protein>
    <submittedName>
        <fullName evidence="3">Uncharacterized protein</fullName>
    </submittedName>
</protein>
<feature type="signal peptide" evidence="2">
    <location>
        <begin position="1"/>
        <end position="23"/>
    </location>
</feature>
<reference evidence="3" key="2">
    <citation type="journal article" date="2019" name="Gigascience">
        <title>High-quality Schistosoma haematobium genome achieved by single-molecule and long-range sequencing.</title>
        <authorList>
            <person name="Stroehlein A.J."/>
            <person name="Korhonen P.K."/>
            <person name="Chong T.M."/>
            <person name="Lim Y.L."/>
            <person name="Chan K.G."/>
            <person name="Webster B."/>
            <person name="Rollinson D."/>
            <person name="Brindley P.J."/>
            <person name="Gasser R.B."/>
            <person name="Young N.D."/>
        </authorList>
    </citation>
    <scope>NUCLEOTIDE SEQUENCE</scope>
</reference>
<feature type="chain" id="PRO_5043870757" evidence="2">
    <location>
        <begin position="24"/>
        <end position="2210"/>
    </location>
</feature>
<sequence length="2210" mass="249558">MKFKFTLLTSWTLLPTSIPNTDCEDNEAILFAQYLTEYTENKYGLNVFWPRQRGEAFLHNSFNSFEERFLTHSEYALLIVSGQNASCLNCIYPRFLVFLTAKKSWTERILIIFLKQPTYLVNFDLSLLKHPPILFNDDSTNQWIHDQESWMKVAELIKNRYIPSVNDNLSRYLFTPREYYISRWMSVTDLRGQPLAVRITSTGQSDSTPTSWSDLSGIEPINGIKCVLDPIYPIGQRLSQSASVFEHSPIQTRDITPNLHLHVNNFNRIRRVSSRCFTRKHQYNTVFGLDPCWSTLSGSQLNVINNNSGVKCQIEETSHYENLLEKRSKHNIEIDLICKESQMCIPQKQSKIKSCEFLNESILSCKLSNRINKSTGVINDGSEYSNVITSNHTIKHHQRKVKLSPKKHFLFKELDHICIPSKKFIKLFKFKRKKDAHSISEKFGTQSQLELAKSVKTLYDVGQSLLENSGDSVSNLNILEIQQQPSCSYSTTDKFNLSCLSIHVDVEEQPIKDTNNDDIFHQSQCLQVTPTQSADFSDSGLWSMSQMATEDCTNSLQQHLISCSESPVFHYYTNSDNNDYNNSDQTNEIRLQKSITSPTNESKFAEIRLSPWSSLEIGDGQRSKEFKLEKSNQPTDATTTITTTNNNNKTNTTTNISNEHGLTCIPLNQKAGVQNDTFLLLNCNSEQFVKDQLSSPSVSNINELRTSEALKLCNNDNNKNVTHNFNGPVKSQMSCTLNLKPFCSNSTSFEESKNDNESLHSRISKSKQNSPQENYVSSIYLSKTHNNNSDNASSKDFTQLSTFQQNSVISRIVQNNSMLSEYSLPYRISTTYDVIQIFPTTKIYDINNKSENNLSTVKVTDYKRSIGTHLINNNGSLNVDPLQINQDIKGIMIYPTLEQQNPYSNESTPLNTDQMMMINSQIEINVNSSKDLSLISVECENNSTFDSDIRQNMNPCVINNIQTLKKSLMESECTTHLPISLSTDTSENNHYLNKSFIQSLDNNAENPEYLNVVTGHQTNQLQVTNKCLPKQPNEQLTTTRIIEDITELSSAHVSTLFNQQKRDPLIIPDHAHDVHIDERLSVGSLNGSISDQLANDHSVPSTQVKQIFSSITETSHEDMKPLYSKSDLNNTRTLNDNYLLDNSCQNWMMALSNELTNRIDDSSETKYDFGQLTKGMSNDSKKLSTDLEINKLPTEKKVSSDEISQSLTILQPHNENVEVSCNKLHTPTKCHNRKFSLNEEDISIDVSSTKGDHLQDPHNELTNSEQPFVTSTAESISSNVNTYYTGGTNFYVTEPLYENTTIDLTNLTQSVRKLSISPDSLNNNVLDIDAQFNKVIKTENGLIDSRVKDVLQKCSLEDMNTLPTIINTVSSSSIQVPLLIKNKPVNCLINNIILNEDSLTAEMKLLTTLNKLLSDYTITDYPLEEKNTSSLLSSSNTNNYSRLKMDHETKNHFKKPFFDVPLEKQFHHGDLENITAPSNKRHNDSLQTTSNDFVPPKNSGEFHELEQTIEDTPDYNDNEYYPNTLTSSDNPMTIEPITTTGTTVAQSPNQSTTNSSSLSNVNDNLGNDTFTEHSSLFPIDSVKQFNVLKVSIPDNTDGSIFKKSVSMIHKETRDNAGRLISLLEKDTKSANQLDLTSKDVFIENKHTCTVPLIASHHEEDCHQPRSIDLSEKTVNLLGFDDSFLTGLPQATDEDLLWTKINHLQYPHDQRTNSEKSFMNTAAASLSSNVNKYCSDGTSLSVIEPLSENCLIDVKKLIQPIHNNNTFNTDTRSEFTSQLDVTYKDEFIEDNHACTILLITAYKEEDYGPMYGINSPSKAVDSLGIENSSLSRLLERNADNDNDYMASDATTTTTPSVAPNDDTVPHDLIISPTFTDKTNILLSSDISDNIELKFDNSLSSLPPSRDSEHSVNNSLNNSLELDFRSTINKLYSLMQYEYEFTDNNNNYWIDPGSLNEDVETIAQPMRSIATENSLEQPECTFSIYNTPSQQLSVVPTAAAATTTTTTTTLTAIQNPVHPINEIYIDEDYIAHLSLDDKNTKGILEPKIDKNNEEHKSNQRFKFTSGAYNLFTSVFNLATLYVPRHIYWLYGATFTPRGQFHRIMAGCGMELYSVGLSHPINVAGVFIGFTLASPYLRTWPYILSGLMNSSEINVFNPLYWIDRPILDHIGCLLYILPSSIRWGSTVIVNSFQQYPWLLANPLEPSSSAAALS</sequence>
<accession>A0A6A5D0H3</accession>
<feature type="region of interest" description="Disordered" evidence="1">
    <location>
        <begin position="1840"/>
        <end position="1862"/>
    </location>
</feature>
<feature type="compositionally biased region" description="Polar residues" evidence="1">
    <location>
        <begin position="1522"/>
        <end position="1531"/>
    </location>
</feature>
<dbReference type="RefSeq" id="XP_035586058.1">
    <property type="nucleotide sequence ID" value="XM_035731545.2"/>
</dbReference>
<feature type="region of interest" description="Disordered" evidence="1">
    <location>
        <begin position="1522"/>
        <end position="1566"/>
    </location>
</feature>
<dbReference type="Proteomes" id="UP000471633">
    <property type="component" value="Unassembled WGS sequence"/>
</dbReference>
<feature type="region of interest" description="Disordered" evidence="1">
    <location>
        <begin position="750"/>
        <end position="772"/>
    </location>
</feature>
<feature type="compositionally biased region" description="Low complexity" evidence="1">
    <location>
        <begin position="1538"/>
        <end position="1566"/>
    </location>
</feature>
<dbReference type="CTD" id="24595567"/>
<dbReference type="GeneID" id="24595567"/>
<evidence type="ECO:0000313" key="4">
    <source>
        <dbReference type="Proteomes" id="UP000471633"/>
    </source>
</evidence>
<reference evidence="3" key="4">
    <citation type="journal article" date="2022" name="PLoS Pathog.">
        <title>Chromosome-level genome of Schistosoma haematobium underpins genome-wide explorations of molecular variation.</title>
        <authorList>
            <person name="Stroehlein A.J."/>
            <person name="Korhonen P.K."/>
            <person name="Lee V.V."/>
            <person name="Ralph S.A."/>
            <person name="Mentink-Kane M."/>
            <person name="You H."/>
            <person name="McManus D.P."/>
            <person name="Tchuente L.T."/>
            <person name="Stothard J.R."/>
            <person name="Kaur P."/>
            <person name="Dudchenko O."/>
            <person name="Aiden E.L."/>
            <person name="Yang B."/>
            <person name="Yang H."/>
            <person name="Emery A.M."/>
            <person name="Webster B.L."/>
            <person name="Brindley P.J."/>
            <person name="Rollinson D."/>
            <person name="Chang B.C.H."/>
            <person name="Gasser R.B."/>
            <person name="Young N.D."/>
        </authorList>
    </citation>
    <scope>NUCLEOTIDE SEQUENCE</scope>
</reference>
<evidence type="ECO:0000256" key="1">
    <source>
        <dbReference type="SAM" id="MobiDB-lite"/>
    </source>
</evidence>
<evidence type="ECO:0000256" key="2">
    <source>
        <dbReference type="SAM" id="SignalP"/>
    </source>
</evidence>